<dbReference type="NCBIfam" id="TIGR00229">
    <property type="entry name" value="sensory_box"/>
    <property type="match status" value="2"/>
</dbReference>
<evidence type="ECO:0000313" key="5">
    <source>
        <dbReference type="EMBL" id="MFC4656000.1"/>
    </source>
</evidence>
<dbReference type="InterPro" id="IPR000700">
    <property type="entry name" value="PAS-assoc_C"/>
</dbReference>
<dbReference type="InterPro" id="IPR004089">
    <property type="entry name" value="MCPsignal_dom"/>
</dbReference>
<dbReference type="Gene3D" id="6.10.250.3200">
    <property type="match status" value="1"/>
</dbReference>
<protein>
    <submittedName>
        <fullName evidence="5">Methyl-accepting chemotaxis protein</fullName>
    </submittedName>
</protein>
<dbReference type="InterPro" id="IPR000014">
    <property type="entry name" value="PAS"/>
</dbReference>
<organism evidence="5 6">
    <name type="scientific">Rheinheimera marina</name>
    <dbReference type="NCBI Taxonomy" id="1774958"/>
    <lineage>
        <taxon>Bacteria</taxon>
        <taxon>Pseudomonadati</taxon>
        <taxon>Pseudomonadota</taxon>
        <taxon>Gammaproteobacteria</taxon>
        <taxon>Chromatiales</taxon>
        <taxon>Chromatiaceae</taxon>
        <taxon>Rheinheimera</taxon>
    </lineage>
</organism>
<dbReference type="InterPro" id="IPR050903">
    <property type="entry name" value="Bact_Chemotaxis_MeTrfase"/>
</dbReference>
<accession>A0ABV9JP53</accession>
<keyword evidence="1 2" id="KW-0807">Transducer</keyword>
<proteinExistence type="predicted"/>
<dbReference type="SMART" id="SM00086">
    <property type="entry name" value="PAC"/>
    <property type="match status" value="2"/>
</dbReference>
<dbReference type="PRINTS" id="PR00260">
    <property type="entry name" value="CHEMTRNSDUCR"/>
</dbReference>
<dbReference type="SUPFAM" id="SSF55785">
    <property type="entry name" value="PYP-like sensor domain (PAS domain)"/>
    <property type="match status" value="2"/>
</dbReference>
<keyword evidence="6" id="KW-1185">Reference proteome</keyword>
<comment type="caution">
    <text evidence="5">The sequence shown here is derived from an EMBL/GenBank/DDBJ whole genome shotgun (WGS) entry which is preliminary data.</text>
</comment>
<dbReference type="PANTHER" id="PTHR24422">
    <property type="entry name" value="CHEMOTAXIS PROTEIN METHYLTRANSFERASE"/>
    <property type="match status" value="1"/>
</dbReference>
<dbReference type="PANTHER" id="PTHR24422:SF10">
    <property type="entry name" value="CHEMOTAXIS PROTEIN METHYLTRANSFERASE 2"/>
    <property type="match status" value="1"/>
</dbReference>
<dbReference type="EMBL" id="JBHSGB010000012">
    <property type="protein sequence ID" value="MFC4656000.1"/>
    <property type="molecule type" value="Genomic_DNA"/>
</dbReference>
<dbReference type="SUPFAM" id="SSF58104">
    <property type="entry name" value="Methyl-accepting chemotaxis protein (MCP) signaling domain"/>
    <property type="match status" value="1"/>
</dbReference>
<gene>
    <name evidence="5" type="ORF">ACFO3I_13375</name>
</gene>
<name>A0ABV9JP53_9GAMM</name>
<dbReference type="InterPro" id="IPR035965">
    <property type="entry name" value="PAS-like_dom_sf"/>
</dbReference>
<dbReference type="Pfam" id="PF08447">
    <property type="entry name" value="PAS_3"/>
    <property type="match status" value="2"/>
</dbReference>
<evidence type="ECO:0000256" key="2">
    <source>
        <dbReference type="PROSITE-ProRule" id="PRU00284"/>
    </source>
</evidence>
<feature type="domain" description="PAC" evidence="4">
    <location>
        <begin position="217"/>
        <end position="269"/>
    </location>
</feature>
<evidence type="ECO:0000313" key="6">
    <source>
        <dbReference type="Proteomes" id="UP001595962"/>
    </source>
</evidence>
<dbReference type="PROSITE" id="PS50111">
    <property type="entry name" value="CHEMOTAXIS_TRANSDUC_2"/>
    <property type="match status" value="1"/>
</dbReference>
<evidence type="ECO:0000259" key="4">
    <source>
        <dbReference type="PROSITE" id="PS50113"/>
    </source>
</evidence>
<dbReference type="Proteomes" id="UP001595962">
    <property type="component" value="Unassembled WGS sequence"/>
</dbReference>
<dbReference type="RefSeq" id="WP_377334663.1">
    <property type="nucleotide sequence ID" value="NZ_JBHSGB010000012.1"/>
</dbReference>
<dbReference type="InterPro" id="IPR004090">
    <property type="entry name" value="Chemotax_Me-accpt_rcpt"/>
</dbReference>
<reference evidence="6" key="1">
    <citation type="journal article" date="2019" name="Int. J. Syst. Evol. Microbiol.">
        <title>The Global Catalogue of Microorganisms (GCM) 10K type strain sequencing project: providing services to taxonomists for standard genome sequencing and annotation.</title>
        <authorList>
            <consortium name="The Broad Institute Genomics Platform"/>
            <consortium name="The Broad Institute Genome Sequencing Center for Infectious Disease"/>
            <person name="Wu L."/>
            <person name="Ma J."/>
        </authorList>
    </citation>
    <scope>NUCLEOTIDE SEQUENCE [LARGE SCALE GENOMIC DNA]</scope>
    <source>
        <strain evidence="6">DT28</strain>
    </source>
</reference>
<dbReference type="CDD" id="cd00130">
    <property type="entry name" value="PAS"/>
    <property type="match status" value="2"/>
</dbReference>
<dbReference type="PROSITE" id="PS50113">
    <property type="entry name" value="PAC"/>
    <property type="match status" value="2"/>
</dbReference>
<sequence>MFFTKAKTAGVTAELAEMKVRLDSFEQELMAVKRNTAFISFTPTGQILDANPIFLEVMGYRLDEIISKHHRLFCQDSYAQSADYKKLWESLGRGQACRGSFERKRKDGSVVYLEASYFPVLAENGSVVKVIKIATDVTESRLQLNAREALLRSLDRSLAVIEFKPDGTIVTANQNFLNVMGYKLSDLVGQHHKMFCEAYFYQQNPDFWKRLATGQFYSGRFKRLDASGRTIWLEATYNPIVDESGKVVKVIKFASDISSRVNTALLAVEMAAATSEETAQITHNAVDVLHEAVATSHRIAAQVKVASGLGVQLTEQSKSINEIVTTISGIAEQTNLLALNAAIEAARAGESGRGFAVVADEVRKLAARTAEATAEIAKVVQRNSGLIKSIDHELGAISGIALQGEDSINQVASGLNDVGNGVSRFVELVEKLKP</sequence>
<evidence type="ECO:0000256" key="1">
    <source>
        <dbReference type="ARBA" id="ARBA00023224"/>
    </source>
</evidence>
<dbReference type="InterPro" id="IPR001610">
    <property type="entry name" value="PAC"/>
</dbReference>
<feature type="domain" description="Methyl-accepting transducer" evidence="3">
    <location>
        <begin position="254"/>
        <end position="434"/>
    </location>
</feature>
<dbReference type="Pfam" id="PF00015">
    <property type="entry name" value="MCPsignal"/>
    <property type="match status" value="1"/>
</dbReference>
<dbReference type="SMART" id="SM00283">
    <property type="entry name" value="MA"/>
    <property type="match status" value="1"/>
</dbReference>
<dbReference type="SMART" id="SM00091">
    <property type="entry name" value="PAS"/>
    <property type="match status" value="2"/>
</dbReference>
<dbReference type="InterPro" id="IPR013655">
    <property type="entry name" value="PAS_fold_3"/>
</dbReference>
<dbReference type="Gene3D" id="3.30.450.20">
    <property type="entry name" value="PAS domain"/>
    <property type="match status" value="2"/>
</dbReference>
<feature type="domain" description="PAC" evidence="4">
    <location>
        <begin position="97"/>
        <end position="149"/>
    </location>
</feature>
<evidence type="ECO:0000259" key="3">
    <source>
        <dbReference type="PROSITE" id="PS50111"/>
    </source>
</evidence>